<dbReference type="Gene3D" id="3.40.50.1000">
    <property type="entry name" value="HAD superfamily/HAD-like"/>
    <property type="match status" value="1"/>
</dbReference>
<dbReference type="PROSITE" id="PS50969">
    <property type="entry name" value="FCP1"/>
    <property type="match status" value="1"/>
</dbReference>
<dbReference type="Proteomes" id="UP000801492">
    <property type="component" value="Unassembled WGS sequence"/>
</dbReference>
<protein>
    <recommendedName>
        <fullName evidence="2">FCP1 homology domain-containing protein</fullName>
    </recommendedName>
</protein>
<feature type="region of interest" description="Disordered" evidence="1">
    <location>
        <begin position="299"/>
        <end position="415"/>
    </location>
</feature>
<dbReference type="GO" id="GO:0005634">
    <property type="term" value="C:nucleus"/>
    <property type="evidence" value="ECO:0007669"/>
    <property type="project" value="TreeGrafter"/>
</dbReference>
<dbReference type="PANTHER" id="PTHR48493:SF1">
    <property type="entry name" value="UBIQUITIN-LIKE DOMAIN-CONTAINING CTD PHOSPHATASE 1"/>
    <property type="match status" value="1"/>
</dbReference>
<feature type="domain" description="FCP1 homology" evidence="2">
    <location>
        <begin position="124"/>
        <end position="279"/>
    </location>
</feature>
<feature type="compositionally biased region" description="Low complexity" evidence="1">
    <location>
        <begin position="326"/>
        <end position="338"/>
    </location>
</feature>
<evidence type="ECO:0000259" key="2">
    <source>
        <dbReference type="PROSITE" id="PS50969"/>
    </source>
</evidence>
<dbReference type="InterPro" id="IPR004274">
    <property type="entry name" value="FCP1_dom"/>
</dbReference>
<dbReference type="OrthoDB" id="6693385at2759"/>
<evidence type="ECO:0000256" key="1">
    <source>
        <dbReference type="SAM" id="MobiDB-lite"/>
    </source>
</evidence>
<dbReference type="SMART" id="SM00577">
    <property type="entry name" value="CPDc"/>
    <property type="match status" value="1"/>
</dbReference>
<evidence type="ECO:0000313" key="4">
    <source>
        <dbReference type="Proteomes" id="UP000801492"/>
    </source>
</evidence>
<dbReference type="InterPro" id="IPR029071">
    <property type="entry name" value="Ubiquitin-like_domsf"/>
</dbReference>
<feature type="region of interest" description="Disordered" evidence="1">
    <location>
        <begin position="88"/>
        <end position="109"/>
    </location>
</feature>
<name>A0A8K0GD95_IGNLU</name>
<reference evidence="3" key="1">
    <citation type="submission" date="2019-08" db="EMBL/GenBank/DDBJ databases">
        <title>The genome of the North American firefly Photinus pyralis.</title>
        <authorList>
            <consortium name="Photinus pyralis genome working group"/>
            <person name="Fallon T.R."/>
            <person name="Sander Lower S.E."/>
            <person name="Weng J.-K."/>
        </authorList>
    </citation>
    <scope>NUCLEOTIDE SEQUENCE</scope>
    <source>
        <strain evidence="3">TRF0915ILg1</strain>
        <tissue evidence="3">Whole body</tissue>
    </source>
</reference>
<feature type="compositionally biased region" description="Basic and acidic residues" evidence="1">
    <location>
        <begin position="392"/>
        <end position="415"/>
    </location>
</feature>
<dbReference type="PANTHER" id="PTHR48493">
    <property type="entry name" value="UBIQUITIN-LIKE DOMAIN-CONTAINING CTD PHOSPHATASE 1"/>
    <property type="match status" value="1"/>
</dbReference>
<dbReference type="InterPro" id="IPR051658">
    <property type="entry name" value="UBLCP1"/>
</dbReference>
<dbReference type="Pfam" id="PF03031">
    <property type="entry name" value="NIF"/>
    <property type="match status" value="1"/>
</dbReference>
<dbReference type="InterPro" id="IPR036412">
    <property type="entry name" value="HAD-like_sf"/>
</dbReference>
<proteinExistence type="predicted"/>
<organism evidence="3 4">
    <name type="scientific">Ignelater luminosus</name>
    <name type="common">Cucubano</name>
    <name type="synonym">Pyrophorus luminosus</name>
    <dbReference type="NCBI Taxonomy" id="2038154"/>
    <lineage>
        <taxon>Eukaryota</taxon>
        <taxon>Metazoa</taxon>
        <taxon>Ecdysozoa</taxon>
        <taxon>Arthropoda</taxon>
        <taxon>Hexapoda</taxon>
        <taxon>Insecta</taxon>
        <taxon>Pterygota</taxon>
        <taxon>Neoptera</taxon>
        <taxon>Endopterygota</taxon>
        <taxon>Coleoptera</taxon>
        <taxon>Polyphaga</taxon>
        <taxon>Elateriformia</taxon>
        <taxon>Elateroidea</taxon>
        <taxon>Elateridae</taxon>
        <taxon>Agrypninae</taxon>
        <taxon>Pyrophorini</taxon>
        <taxon>Ignelater</taxon>
    </lineage>
</organism>
<dbReference type="EMBL" id="VTPC01006002">
    <property type="protein sequence ID" value="KAF2895349.1"/>
    <property type="molecule type" value="Genomic_DNA"/>
</dbReference>
<dbReference type="AlphaFoldDB" id="A0A8K0GD95"/>
<dbReference type="SUPFAM" id="SSF54236">
    <property type="entry name" value="Ubiquitin-like"/>
    <property type="match status" value="1"/>
</dbReference>
<evidence type="ECO:0000313" key="3">
    <source>
        <dbReference type="EMBL" id="KAF2895349.1"/>
    </source>
</evidence>
<dbReference type="Gene3D" id="3.10.20.90">
    <property type="entry name" value="Phosphatidylinositol 3-kinase Catalytic Subunit, Chain A, domain 1"/>
    <property type="match status" value="1"/>
</dbReference>
<comment type="caution">
    <text evidence="3">The sequence shown here is derived from an EMBL/GenBank/DDBJ whole genome shotgun (WGS) entry which is preliminary data.</text>
</comment>
<dbReference type="InterPro" id="IPR023214">
    <property type="entry name" value="HAD_sf"/>
</dbReference>
<gene>
    <name evidence="3" type="ORF">ILUMI_10824</name>
</gene>
<accession>A0A8K0GD95</accession>
<keyword evidence="4" id="KW-1185">Reference proteome</keyword>
<sequence length="415" mass="45989">MEKAKPSGEKLDVIVEFNNDRYDISTTTEDTLKGLKNLIYTVTKVPTYRQFFLNIGFSAVTKSDKSILKDLNITSRFVLKMKDLLREPSPSSIPEAGDSATRSPRTSHPRVLRRRNYMKVVGKPRQGKKLVVVDIDQTIYDRDVSAENLSGRPYFQEFLAQIYQEYDIAVWSATDMRSLEYKLCVLGIDRHPDYKLLFYLDVRSTVSILILGGEIQAKPLNVIWKEFPQFNSKNTIICDDRQENFFFNSKNGILVSAYFTEDYDKDDELLKLGTYLKNIAKSNDLGAFDHRVWRLETDAGEEDDPHAENPGGNGSKGDAPAGDATVGDVPVGDAPVGDTFKGDTPVGDTPVGDTPVGDIPVGDTPVDDTLAGDTPAGDAPEEDKGNNIIKVDTSKADTSHGDVPKVDTAEKSYKD</sequence>
<dbReference type="GO" id="GO:0090364">
    <property type="term" value="P:regulation of proteasome assembly"/>
    <property type="evidence" value="ECO:0007669"/>
    <property type="project" value="InterPro"/>
</dbReference>
<dbReference type="SUPFAM" id="SSF56784">
    <property type="entry name" value="HAD-like"/>
    <property type="match status" value="1"/>
</dbReference>
<dbReference type="GO" id="GO:0004722">
    <property type="term" value="F:protein serine/threonine phosphatase activity"/>
    <property type="evidence" value="ECO:0007669"/>
    <property type="project" value="TreeGrafter"/>
</dbReference>